<organism evidence="3">
    <name type="scientific">Angiostrongylus costaricensis</name>
    <name type="common">Nematode worm</name>
    <dbReference type="NCBI Taxonomy" id="334426"/>
    <lineage>
        <taxon>Eukaryota</taxon>
        <taxon>Metazoa</taxon>
        <taxon>Ecdysozoa</taxon>
        <taxon>Nematoda</taxon>
        <taxon>Chromadorea</taxon>
        <taxon>Rhabditida</taxon>
        <taxon>Rhabditina</taxon>
        <taxon>Rhabditomorpha</taxon>
        <taxon>Strongyloidea</taxon>
        <taxon>Metastrongylidae</taxon>
        <taxon>Angiostrongylus</taxon>
    </lineage>
</organism>
<gene>
    <name evidence="1" type="ORF">ACOC_LOCUS3971</name>
</gene>
<sequence>MSSVTLAGRIGLDGACKGTTYSDQLGSRQKVIVQATIEISVKQMKASANTEYDQIHMPGGLVCKWSAETSIDFEAREVYWRKAPINGCSPERHAVIYEGLAVILNTTHEDPIKPPSITYTVEQDDKVFALRRTAPYQGCAIPAWTTEQPRLPRQQDKPTTKIEDFFYQKSKVSPLIFDLMLYVNAKFVYLDRNWARNFNALNSKIESQICEVERHRRETAIASLNPDEFVYLYMEGPEHIANVMGEVIYTS</sequence>
<evidence type="ECO:0000313" key="1">
    <source>
        <dbReference type="EMBL" id="VDM55556.1"/>
    </source>
</evidence>
<dbReference type="OrthoDB" id="7610447at2759"/>
<dbReference type="WBParaSite" id="ACOC_0000397001-mRNA-1">
    <property type="protein sequence ID" value="ACOC_0000397001-mRNA-1"/>
    <property type="gene ID" value="ACOC_0000397001"/>
</dbReference>
<evidence type="ECO:0000313" key="3">
    <source>
        <dbReference type="WBParaSite" id="ACOC_0000397001-mRNA-1"/>
    </source>
</evidence>
<keyword evidence="2" id="KW-1185">Reference proteome</keyword>
<dbReference type="STRING" id="334426.A0A0R3PHZ3"/>
<dbReference type="Pfam" id="PF24664">
    <property type="entry name" value="Monjiviricetes_fusion"/>
    <property type="match status" value="1"/>
</dbReference>
<protein>
    <submittedName>
        <fullName evidence="3">Arrestin_N domain-containing protein</fullName>
    </submittedName>
</protein>
<dbReference type="AlphaFoldDB" id="A0A0R3PHZ3"/>
<evidence type="ECO:0000313" key="2">
    <source>
        <dbReference type="Proteomes" id="UP000267027"/>
    </source>
</evidence>
<reference evidence="3" key="1">
    <citation type="submission" date="2017-02" db="UniProtKB">
        <authorList>
            <consortium name="WormBaseParasite"/>
        </authorList>
    </citation>
    <scope>IDENTIFICATION</scope>
</reference>
<dbReference type="Proteomes" id="UP000267027">
    <property type="component" value="Unassembled WGS sequence"/>
</dbReference>
<reference evidence="1 2" key="2">
    <citation type="submission" date="2018-11" db="EMBL/GenBank/DDBJ databases">
        <authorList>
            <consortium name="Pathogen Informatics"/>
        </authorList>
    </citation>
    <scope>NUCLEOTIDE SEQUENCE [LARGE SCALE GENOMIC DNA]</scope>
    <source>
        <strain evidence="1 2">Costa Rica</strain>
    </source>
</reference>
<proteinExistence type="predicted"/>
<accession>A0A0R3PHZ3</accession>
<dbReference type="OMA" id="CKFNHYD"/>
<name>A0A0R3PHZ3_ANGCS</name>
<dbReference type="EMBL" id="UYYA01001677">
    <property type="protein sequence ID" value="VDM55556.1"/>
    <property type="molecule type" value="Genomic_DNA"/>
</dbReference>